<accession>A0A372DPS8</accession>
<evidence type="ECO:0000256" key="1">
    <source>
        <dbReference type="ARBA" id="ARBA00007261"/>
    </source>
</evidence>
<dbReference type="InterPro" id="IPR007863">
    <property type="entry name" value="Peptidase_M16_C"/>
</dbReference>
<reference evidence="5 6" key="1">
    <citation type="submission" date="2018-08" db="EMBL/GenBank/DDBJ databases">
        <title>Lysobacter weifangensis sp. nov., a new member of the family 'Xanthomonadaceae', isolated from soil in a farmland.</title>
        <authorList>
            <person name="Zhao H."/>
        </authorList>
    </citation>
    <scope>NUCLEOTIDE SEQUENCE [LARGE SCALE GENOMIC DNA]</scope>
    <source>
        <strain evidence="5 6">WF-2</strain>
    </source>
</reference>
<dbReference type="PANTHER" id="PTHR11851:SF49">
    <property type="entry name" value="MITOCHONDRIAL-PROCESSING PEPTIDASE SUBUNIT ALPHA"/>
    <property type="match status" value="1"/>
</dbReference>
<dbReference type="Pfam" id="PF05193">
    <property type="entry name" value="Peptidase_M16_C"/>
    <property type="match status" value="2"/>
</dbReference>
<dbReference type="InterPro" id="IPR050361">
    <property type="entry name" value="MPP/UQCRC_Complex"/>
</dbReference>
<dbReference type="Gene3D" id="3.30.830.10">
    <property type="entry name" value="Metalloenzyme, LuxS/M16 peptidase-like"/>
    <property type="match status" value="4"/>
</dbReference>
<feature type="chain" id="PRO_5016968397" evidence="2">
    <location>
        <begin position="41"/>
        <end position="964"/>
    </location>
</feature>
<evidence type="ECO:0000259" key="3">
    <source>
        <dbReference type="Pfam" id="PF00675"/>
    </source>
</evidence>
<dbReference type="Pfam" id="PF00675">
    <property type="entry name" value="Peptidase_M16"/>
    <property type="match status" value="2"/>
</dbReference>
<sequence>MSLAVARPFRRPRALLRRGALALALGAVFGGGVYAPAAQAQGATATVDIPYQEFTLPNGLRVVVHEDHKAPIVAVNLWYHVGSKDEPAGRTGFAHLFEHLMFNGSENHTGEYFEPFELAGATDMNGTTNSDRTNYFQNVPTTALDMALWMESDRMGHLLGAIDQKTLDEQRGVVQNEKRQGENQPYGLVWDALGKALYPASHPYHHSTIGSMADLNAASLEDVKNWFRSWYGPNNAVLVLAGDIDLATAKAKVAKYFGDIPAGPTMAQPAVDVARLAASSREVMTDKVPQARVYRVWNVAEYGQPDVERLQLLAQVLGGSKASRLDKRLVFDDKLADKVSAQVSQSQLGSNFLIMADVRQGVDPAKVEAAIAEEVQRLLAQGPSAAETEQARTVFKAGFIRGIERIGGFGGKADALAECTVYTGDPGCFRASLATIDGASAADLQAAGQRWLAGGEHTLVVVPGERQPVAEEPAVTPAPLTLPPVDAKYTTTASSVDRSQGVPSVDTFPDLAFPALQRATLSNGTRVILAERHDIPVVQLSYQFGGGYASDHGGKLGAASFAMGMLDEGAADMDALAFGNRAEALGANLGAAAALDGGSAWLSALKEKLEPSLQLFAQMLRQPRFEQKEIDRVRASWIAGIGQEKARPNGAALRVLPPLLYGASHPYAIPFSGSGTEASIAALTREDLVAYHDAYVRPERATLIVVGDTTLAEITPKLEAVFGDWKGNGAAPAAPAVAAVARPQQPRVYLIDQPGAIQANIFAGELMPSSKDPGATQLEIANTVLGGQFSSRLNMNLREDKHWAYGAYSFLREALGERPWLAFAPVQIDKTVDALKEMAREIGDYGSGQAPATAAEVEKVKATEIRGLPGSYETAAAVLGEIAGIVRYDRPDDYVVRRAAEIKALTPAQVVAAARAIDPAALTWVVVGDLATIEQPIRALNLGAVSVVDADGQPVAATAAAATE</sequence>
<dbReference type="EMBL" id="QVPD01000003">
    <property type="protein sequence ID" value="RFP61504.1"/>
    <property type="molecule type" value="Genomic_DNA"/>
</dbReference>
<evidence type="ECO:0000256" key="2">
    <source>
        <dbReference type="SAM" id="SignalP"/>
    </source>
</evidence>
<protein>
    <submittedName>
        <fullName evidence="5">Insulinase family protein</fullName>
    </submittedName>
</protein>
<dbReference type="PANTHER" id="PTHR11851">
    <property type="entry name" value="METALLOPROTEASE"/>
    <property type="match status" value="1"/>
</dbReference>
<comment type="similarity">
    <text evidence="1">Belongs to the peptidase M16 family.</text>
</comment>
<feature type="domain" description="Peptidase M16 C-terminal" evidence="4">
    <location>
        <begin position="683"/>
        <end position="862"/>
    </location>
</feature>
<dbReference type="InterPro" id="IPR011249">
    <property type="entry name" value="Metalloenz_LuxS/M16"/>
</dbReference>
<feature type="domain" description="Peptidase M16 N-terminal" evidence="3">
    <location>
        <begin position="526"/>
        <end position="636"/>
    </location>
</feature>
<proteinExistence type="inferred from homology"/>
<dbReference type="GO" id="GO:0046872">
    <property type="term" value="F:metal ion binding"/>
    <property type="evidence" value="ECO:0007669"/>
    <property type="project" value="InterPro"/>
</dbReference>
<keyword evidence="2" id="KW-0732">Signal</keyword>
<evidence type="ECO:0000313" key="5">
    <source>
        <dbReference type="EMBL" id="RFP61504.1"/>
    </source>
</evidence>
<name>A0A372DPS8_9GAMM</name>
<evidence type="ECO:0000259" key="4">
    <source>
        <dbReference type="Pfam" id="PF05193"/>
    </source>
</evidence>
<dbReference type="Proteomes" id="UP000262917">
    <property type="component" value="Unassembled WGS sequence"/>
</dbReference>
<feature type="domain" description="Peptidase M16 C-terminal" evidence="4">
    <location>
        <begin position="219"/>
        <end position="393"/>
    </location>
</feature>
<dbReference type="RefSeq" id="WP_117201928.1">
    <property type="nucleotide sequence ID" value="NZ_JBHTBK010000012.1"/>
</dbReference>
<keyword evidence="6" id="KW-1185">Reference proteome</keyword>
<evidence type="ECO:0000313" key="6">
    <source>
        <dbReference type="Proteomes" id="UP000262917"/>
    </source>
</evidence>
<organism evidence="5 6">
    <name type="scientific">Cognatiluteimonas weifangensis</name>
    <dbReference type="NCBI Taxonomy" id="2303539"/>
    <lineage>
        <taxon>Bacteria</taxon>
        <taxon>Pseudomonadati</taxon>
        <taxon>Pseudomonadota</taxon>
        <taxon>Gammaproteobacteria</taxon>
        <taxon>Lysobacterales</taxon>
        <taxon>Lysobacteraceae</taxon>
        <taxon>Cognatiluteimonas</taxon>
    </lineage>
</organism>
<dbReference type="InterPro" id="IPR011765">
    <property type="entry name" value="Pept_M16_N"/>
</dbReference>
<comment type="caution">
    <text evidence="5">The sequence shown here is derived from an EMBL/GenBank/DDBJ whole genome shotgun (WGS) entry which is preliminary data.</text>
</comment>
<dbReference type="AlphaFoldDB" id="A0A372DPS8"/>
<feature type="domain" description="Peptidase M16 N-terminal" evidence="3">
    <location>
        <begin position="61"/>
        <end position="198"/>
    </location>
</feature>
<dbReference type="SUPFAM" id="SSF63411">
    <property type="entry name" value="LuxS/MPP-like metallohydrolase"/>
    <property type="match status" value="4"/>
</dbReference>
<dbReference type="OrthoDB" id="9811314at2"/>
<gene>
    <name evidence="5" type="ORF">D0Y53_04085</name>
</gene>
<feature type="signal peptide" evidence="2">
    <location>
        <begin position="1"/>
        <end position="40"/>
    </location>
</feature>